<dbReference type="RefSeq" id="XP_073898948.1">
    <property type="nucleotide sequence ID" value="XM_074042847.1"/>
</dbReference>
<proteinExistence type="predicted"/>
<name>A0AC58K204_CASCN</name>
<protein>
    <submittedName>
        <fullName evidence="2">Uncharacterized protein</fullName>
    </submittedName>
</protein>
<organism evidence="1 2">
    <name type="scientific">Castor canadensis</name>
    <name type="common">American beaver</name>
    <dbReference type="NCBI Taxonomy" id="51338"/>
    <lineage>
        <taxon>Eukaryota</taxon>
        <taxon>Metazoa</taxon>
        <taxon>Chordata</taxon>
        <taxon>Craniata</taxon>
        <taxon>Vertebrata</taxon>
        <taxon>Euteleostomi</taxon>
        <taxon>Mammalia</taxon>
        <taxon>Eutheria</taxon>
        <taxon>Euarchontoglires</taxon>
        <taxon>Glires</taxon>
        <taxon>Rodentia</taxon>
        <taxon>Castorimorpha</taxon>
        <taxon>Castoridae</taxon>
        <taxon>Castor</taxon>
    </lineage>
</organism>
<evidence type="ECO:0000313" key="2">
    <source>
        <dbReference type="RefSeq" id="XP_073898948.1"/>
    </source>
</evidence>
<dbReference type="Proteomes" id="UP001732720">
    <property type="component" value="Chromosome 10"/>
</dbReference>
<gene>
    <name evidence="2" type="primary">LOC141411363</name>
</gene>
<keyword evidence="1" id="KW-1185">Reference proteome</keyword>
<evidence type="ECO:0000313" key="1">
    <source>
        <dbReference type="Proteomes" id="UP001732720"/>
    </source>
</evidence>
<accession>A0AC58K204</accession>
<reference evidence="2" key="1">
    <citation type="submission" date="2025-08" db="UniProtKB">
        <authorList>
            <consortium name="RefSeq"/>
        </authorList>
    </citation>
    <scope>IDENTIFICATION</scope>
</reference>
<sequence>MTGFFSRSLPQLESVQLPPDVTADVILHPPPTPPCAAPASAAAAAQQRPLPGAPRNLNCRGVRRALPPLGKAKNATQFPTAMWSSFLDRVSSFCASPAFDLDPSPCVSQQLEPQNTNFYDGRTEFDDHNRDLRANPNARGRAEHKKYLEWNELRFHLCPKHLHERPSRGTPGQGQRRPVPQQPPTGCPHPAPERPQAPPNSLPRHRRKAALCLRAKLPDVHRPLPPAARGSAPASLCVATSLLAALPEAQQAVT</sequence>